<dbReference type="SUPFAM" id="SSF47336">
    <property type="entry name" value="ACP-like"/>
    <property type="match status" value="2"/>
</dbReference>
<dbReference type="Pfam" id="PF00550">
    <property type="entry name" value="PP-binding"/>
    <property type="match status" value="1"/>
</dbReference>
<feature type="region of interest" description="C-terminal hotdog fold" evidence="9">
    <location>
        <begin position="1100"/>
        <end position="1255"/>
    </location>
</feature>
<dbReference type="Pfam" id="PF02801">
    <property type="entry name" value="Ketoacyl-synt_C"/>
    <property type="match status" value="1"/>
</dbReference>
<dbReference type="InterPro" id="IPR049900">
    <property type="entry name" value="PKS_mFAS_DH"/>
</dbReference>
<evidence type="ECO:0000256" key="6">
    <source>
        <dbReference type="ARBA" id="ARBA00022737"/>
    </source>
</evidence>
<dbReference type="Gene3D" id="3.30.559.30">
    <property type="entry name" value="Nonribosomal peptide synthetase, condensation domain"/>
    <property type="match status" value="1"/>
</dbReference>
<keyword evidence="3" id="KW-0436">Ligase</keyword>
<comment type="caution">
    <text evidence="14">The sequence shown here is derived from an EMBL/GenBank/DDBJ whole genome shotgun (WGS) entry which is preliminary data.</text>
</comment>
<keyword evidence="6" id="KW-0677">Repeat</keyword>
<dbReference type="CDD" id="cd02440">
    <property type="entry name" value="AdoMet_MTases"/>
    <property type="match status" value="1"/>
</dbReference>
<dbReference type="PROSITE" id="PS52004">
    <property type="entry name" value="KS3_2"/>
    <property type="match status" value="1"/>
</dbReference>
<dbReference type="CDD" id="cd19532">
    <property type="entry name" value="C_PKS-NRPS"/>
    <property type="match status" value="1"/>
</dbReference>
<evidence type="ECO:0000313" key="15">
    <source>
        <dbReference type="Proteomes" id="UP000799776"/>
    </source>
</evidence>
<dbReference type="InterPro" id="IPR001227">
    <property type="entry name" value="Ac_transferase_dom_sf"/>
</dbReference>
<dbReference type="InterPro" id="IPR020807">
    <property type="entry name" value="PKS_DH"/>
</dbReference>
<dbReference type="Gene3D" id="3.30.300.30">
    <property type="match status" value="1"/>
</dbReference>
<sequence length="3985" mass="437802">MKDPKSTTRTPRGEPIAVIGSGCRFPGSSSSPSKLWELLENPRDVLRKIGEERFNPDAFYHPDGLHHGSSNVTSSYLLEEDHRHFDANFFNIKPIEAHAIDPQQRLLLESVYESLESAGLSIEALGGSQTAVYVGLMCGDYSDHIQRDVNTMPTYMATGTARSIMSNRISYFFDWHGPSMTIDTACSSSLVAVHQAVQTLRSGDSRVAIAAGSNLILGPELYIGESKLKMLSPGSRSRMWDIDADGYARGEGVAAIVLKTLSAALEDGDHVECIIRETGVNQDGKTKGITMPSQIAQANLIRSTYQKAGLDPESKADRCQYFEAHGTGTSAGDCREAEAISKAFFGQDSRSRDPDDVLFVGSIKTIVGHTEGTAGIAGLMKASLALQYGVIPPNMLLNQLSPAVEPFANNLKIATTVEPWPTVPNSICRRASVNSFGFGGTNAHVILESFHTEDFQDADLNDTHLHVPFTFSAASEPSLKANLAKYVDFLHKTPSLSLQDLAYTLQSRRSVLPIRAAFSAASVEGLVAKLRNVLENPEDPATPVGVRVSVSNQRLLGVFTGQGAQWARMGRELIIGFPIVRGWLEDMQQALYSLPAGEKPRWSLIDELSADSKDSRLGEAAFAQPLCTAVQVVLVNLLRAAGIRFDAVVGHSSGEIGAAYAAGFITSDDAIKIAYYRGFFSNLAGDGKPGAMMAVGTSFEDATDLCTLPKFSGRLHVAASNSPSSITVSGDKDAVEEAKLVFEEEKKFARLLKVDKAYHSHHMLSCSASYIRALQACDIKPNQERADESNCVWFSSVFENIQMEASIDLAATYWKDNMVKPVMFSQAIQSAWKQMGGFSIALEVGPHPALKGPALQSIQELSGNAVAYTGVLQRGSNDVEAFSNGLGFLWANSSKEMVDFRGFNRAILGQSTVKLMKGLPTYSWQHDRIYWHESRMSKAFRTQKDPPHPLLGARTVDGVDQEMRWRNLLRVSELPWIRGHQLQGQMVFPAAGYIATAIEAARKMSEDRLIRMIEIRDFVIGKPLTFDDDDASIETLFALSLLSHSNSADPNIACASFTYHALTHKDAPSLTLLASGSVQVIYGKTSTDLLPSRQTKPPNLVPVETDAFYSSLIDLGYEYTGPFRALESMQRKLSYGTGFVSNPDQDPQGPQLLLHPALLDASFQAIFLAFCWPNDGNLLELHIPTKIKAIRVNAPLCHQLLVEPTALPFDSHLNEVSGSANLINGDVDVFEPDGGCALLQIEGVSVVPFNESSADSDRQLFSQHVWQTALPDGELATGGNRATPEDYSLATVLERASIFYLRNLEQVIPKEERQHLEWHHETLFGFAAHIRGRIERDRQPFAQKEWINDTSEDITELLNQYPDSIEIRLTRTVGENLPAAVRGQTNILQHMFADNLLNRYYTEALGLVECTDFLAKTVAQLVHRFPHMNILEIGAGTGGATKGIMQDIGTSFSSYTFTDISTGFFEKAQDIFKEQGQRMVFKALDAEKDISDQGYEDASYDLVIASLVLHATASLETTLTNVRRLLKPGGYLIMLEVTTNDPIRVGFAMSGLPGWWLGRNDGREFSPCVSSLQWHELLCKTGFAGIDTITPEVDSLPRPFSVIASQAVDDRMSFLRQPLPELSSDLAGEKNDLVILGGHKLRTSRLVQRVSKLLRPWCSSITHFGSLEELNEEQISPTSIVLSLVDLDYPVFDALSEERLQGLKDLFAMPRTILWITEGCRADNPLANMSVGFGRTLVLEAPDVRLQFLDFDVLDDMSAQLVAEALVRLHVLGAWEKNGMADQLLWSTEPEIAFEEKKMMVPRVKLNHAQIARHNASRRTIVEQKDPRKSSITLQQSGSSWQFANEDACTVVLAKTDSTELDQKISMRIDYSSAAPCFNNFFLVLQTASATKESIVGLSTVNGSLVEVPTSMTLPAAVGLDQAAALLSLLVTELQVEILLSQIPPSSVVLLHEPDPNFAARLEERATARNSTLFFTTSHERHSEHPWIKLHPQGTSRAIREALPRDVAVFVDCNANSDRLSDVVAATLQSFCRRTKLQDILHEYSGESPLADLQSALDRAGDILERTDVPATVHMKTAENIDLSRDIDGSSPLIIDWASSLAVPTVRKSIDTSISFAANKTYVFFGLTSDLGQSLGEWMIRHGARYMVFTSRNPNISPEWLKLMAAAGATVKVLANDITDHAVVKAIVSEIREEFPPIAGVVNGAMVLRDAAFLEMPLATMESVLRPKVLGSTFLNELFQEDNLEFFVFFSSLAAVSGNRGQSNYSAANMFMASLAAQRRKRGLVGSVIHIGAILGVGYVTREVSNTVFDAIKRAGFTWMSERDFHHCFAEAVLAGQPSRGLNPEIITGLRMIHVKDHDKAPWMENPKFGHCVVHDTAGNKSKDIGTDGVVPTHLRLLEARSPEDINRILEDAFIRKLKNALQLSSDRVADRAGMLASGAEDLGIDSLVAVEVRSWFLKELKVDMPVLRMLGGASIKELIDFAAEKLPTDMIPNVGSEQPPAAPADEVLEPKSEESAAVTESNSSTDYADTSDEADSIGMRKETVATPLTSAQPSTESSIVSLREAMVVEKRLPMSLGQSRFWFLRHYLEDRTTFNVTFSVQLKGSLYVKDLERAVQTVATKHEALRTCFFADENQQPMQGILEKSHLKLEHKSVSDKAEVSQIFEGVKRHDYDIEHGETMRVLLLSVSPTENFLIIGYHHINMDGVSLEVFLAHLEKAYTRRPLPGRVPQYSEFSTLQAQELSTGAMEKEAAFWHRELAEPTPPLPLLPFSSSKARQPLLRYDHNRFDARVDPKLAARIKDLCREQKVAVFHFYLAVYGILLFRFLKTEDLCVGMADAGRNFGDLTEGMGMYLNLLPLRFRLSSKQSFAEVLKAAKLKAYSGMANSRLPFDKMLDRLELERSSTHSPLFQAFINYRQGVNEKRKFGGCEGEGGEYSFGKTAYDFTLDILENPGDSTLLMFFVQKDLYSTEDSKVLVKAYIRLLDQFSESPESNIGMPSLFDAKEVDRAVELGRGPILVSKWPETLVHRVDEISKRHSSSVALTDGSRMELTYQQMIDQVNKIAKSLLSAKLARGSMVAVFQEPSAALICSILAIMRVGATYVPLDLRTPLPRLESIINDCQPAVVLVDDNTEDDAADICKHSAVVINIANHSARGNAIAVPNSARADDTAVVLYTSGTTGTPKGVRLLHSGLRNELEGFVEQYNIGAEVVLQQTALSFDFSLEQIFLALANGGRLVIVPKSKRGDPFAIAEIIREEEVTCTQATPSEYLSLLQHTGDELSRCQSWRLACAGGEQYSLELYQEFRRLSLPALRLLNVYGPSETTISSNRVELGLANCLPTQRVPAGYALPNCSVYIVDEKLRPVPAGIPGEICIGGAGVARGYLANDELTRRKFLPDSHASSHAVSNGWKTMYRTGDKGVLRNDGALVVLGRTDGDTQIKLRGIRIELEDIEETIMQAAGGSLSSVVVAARGDPVFLVAHAVISPQENAASDDRGLFLRKLVDRLPLPQYMRPTAIIPMESLPLSAHGKMDRRAIENLALEDQLPSKADDVFELTANESEMREVWKALLPVDAMQLFELGPNADFFQVGGNSLLLIKLQAAIRERFDVSVPLVDLFKGSTLATMAASASNRSDAGGNAIDWDAETSLPKELVNIKNGTERRINVQTPPRIVALTGSTGFVGRAILKKLLATSTVEKVHCLAVRNPQKLDSFAASPKMMIHRGDLNHSTLSLDAEAATALASSLDLIIHNGADVSFLKSYVSLRAPNVESTKYLVSLAASRSIPIHYISSVVVGRLIPDAESFAQVSVSASPPPHNYADAYGASKWASEVVLEKAGNAHGIPVCIHRLSSVTGEEVPEDDVMNNLLTFSARMRAVPISKRWKGVLDFVSVERVASGVLAEATKLGQGEDGMGGVRTAFRHQSSELVVPIEEMKAYVEQKVEASCVELPLQQWVAMAKDQGMSRLVALFLEEVEKGDDISTFQRLVI</sequence>
<dbReference type="PROSITE" id="PS50075">
    <property type="entry name" value="CARRIER"/>
    <property type="match status" value="2"/>
</dbReference>
<dbReference type="InterPro" id="IPR050091">
    <property type="entry name" value="PKS_NRPS_Biosynth_Enz"/>
</dbReference>
<dbReference type="GO" id="GO:0008168">
    <property type="term" value="F:methyltransferase activity"/>
    <property type="evidence" value="ECO:0007669"/>
    <property type="project" value="UniProtKB-KW"/>
</dbReference>
<dbReference type="Gene3D" id="3.40.50.12780">
    <property type="entry name" value="N-terminal domain of ligase-like"/>
    <property type="match status" value="1"/>
</dbReference>
<dbReference type="InterPro" id="IPR001242">
    <property type="entry name" value="Condensation_dom"/>
</dbReference>
<evidence type="ECO:0000259" key="12">
    <source>
        <dbReference type="PROSITE" id="PS52004"/>
    </source>
</evidence>
<dbReference type="Pfam" id="PF00698">
    <property type="entry name" value="Acyl_transf_1"/>
    <property type="match status" value="1"/>
</dbReference>
<dbReference type="Pfam" id="PF08659">
    <property type="entry name" value="KR"/>
    <property type="match status" value="1"/>
</dbReference>
<keyword evidence="7" id="KW-0511">Multifunctional enzyme</keyword>
<feature type="region of interest" description="Disordered" evidence="10">
    <location>
        <begin position="1"/>
        <end position="32"/>
    </location>
</feature>
<dbReference type="Gene3D" id="3.40.366.10">
    <property type="entry name" value="Malonyl-Coenzyme A Acyl Carrier Protein, domain 2"/>
    <property type="match status" value="1"/>
</dbReference>
<dbReference type="InterPro" id="IPR020841">
    <property type="entry name" value="PKS_Beta-ketoAc_synthase_dom"/>
</dbReference>
<dbReference type="GO" id="GO:0032259">
    <property type="term" value="P:methylation"/>
    <property type="evidence" value="ECO:0007669"/>
    <property type="project" value="UniProtKB-KW"/>
</dbReference>
<gene>
    <name evidence="14" type="ORF">K490DRAFT_48507</name>
</gene>
<dbReference type="SMART" id="SM00823">
    <property type="entry name" value="PKS_PP"/>
    <property type="match status" value="2"/>
</dbReference>
<dbReference type="InterPro" id="IPR020806">
    <property type="entry name" value="PKS_PP-bd"/>
</dbReference>
<dbReference type="FunFam" id="3.40.47.10:FF:000019">
    <property type="entry name" value="Polyketide synthase type I"/>
    <property type="match status" value="1"/>
</dbReference>
<dbReference type="SUPFAM" id="SSF51735">
    <property type="entry name" value="NAD(P)-binding Rossmann-fold domains"/>
    <property type="match status" value="2"/>
</dbReference>
<dbReference type="GO" id="GO:0004312">
    <property type="term" value="F:fatty acid synthase activity"/>
    <property type="evidence" value="ECO:0007669"/>
    <property type="project" value="TreeGrafter"/>
</dbReference>
<evidence type="ECO:0000256" key="9">
    <source>
        <dbReference type="PROSITE-ProRule" id="PRU01363"/>
    </source>
</evidence>
<dbReference type="SMART" id="SM00827">
    <property type="entry name" value="PKS_AT"/>
    <property type="match status" value="1"/>
</dbReference>
<dbReference type="GO" id="GO:0004315">
    <property type="term" value="F:3-oxoacyl-[acyl-carrier-protein] synthase activity"/>
    <property type="evidence" value="ECO:0007669"/>
    <property type="project" value="InterPro"/>
</dbReference>
<evidence type="ECO:0000313" key="14">
    <source>
        <dbReference type="EMBL" id="KAF2084690.1"/>
    </source>
</evidence>
<dbReference type="InterPro" id="IPR057326">
    <property type="entry name" value="KR_dom"/>
</dbReference>
<dbReference type="Pfam" id="PF00668">
    <property type="entry name" value="Condensation"/>
    <property type="match status" value="1"/>
</dbReference>
<feature type="region of interest" description="N-terminal hotdog fold" evidence="9">
    <location>
        <begin position="948"/>
        <end position="1085"/>
    </location>
</feature>
<dbReference type="PANTHER" id="PTHR43775:SF20">
    <property type="entry name" value="HYBRID PKS-NRPS SYNTHETASE APDA"/>
    <property type="match status" value="1"/>
</dbReference>
<dbReference type="Proteomes" id="UP000799776">
    <property type="component" value="Unassembled WGS sequence"/>
</dbReference>
<dbReference type="InterPro" id="IPR016036">
    <property type="entry name" value="Malonyl_transacylase_ACP-bd"/>
</dbReference>
<dbReference type="GO" id="GO:0009403">
    <property type="term" value="P:toxin biosynthetic process"/>
    <property type="evidence" value="ECO:0007669"/>
    <property type="project" value="UniProtKB-ARBA"/>
</dbReference>
<dbReference type="InterPro" id="IPR023213">
    <property type="entry name" value="CAT-like_dom_sf"/>
</dbReference>
<dbReference type="InterPro" id="IPR014030">
    <property type="entry name" value="Ketoacyl_synth_N"/>
</dbReference>
<dbReference type="InterPro" id="IPR006162">
    <property type="entry name" value="Ppantetheine_attach_site"/>
</dbReference>
<dbReference type="InterPro" id="IPR018201">
    <property type="entry name" value="Ketoacyl_synth_AS"/>
</dbReference>
<dbReference type="InterPro" id="IPR042099">
    <property type="entry name" value="ANL_N_sf"/>
</dbReference>
<dbReference type="InterPro" id="IPR013217">
    <property type="entry name" value="Methyltransf_12"/>
</dbReference>
<dbReference type="Gene3D" id="3.40.50.720">
    <property type="entry name" value="NAD(P)-binding Rossmann-like Domain"/>
    <property type="match status" value="2"/>
</dbReference>
<dbReference type="Gene3D" id="3.40.50.150">
    <property type="entry name" value="Vaccinia Virus protein VP39"/>
    <property type="match status" value="1"/>
</dbReference>
<comment type="similarity">
    <text evidence="8">In the C-terminal section; belongs to the NRP synthetase family.</text>
</comment>
<dbReference type="PROSITE" id="PS00455">
    <property type="entry name" value="AMP_BINDING"/>
    <property type="match status" value="1"/>
</dbReference>
<organism evidence="14 15">
    <name type="scientific">Saccharata proteae CBS 121410</name>
    <dbReference type="NCBI Taxonomy" id="1314787"/>
    <lineage>
        <taxon>Eukaryota</taxon>
        <taxon>Fungi</taxon>
        <taxon>Dikarya</taxon>
        <taxon>Ascomycota</taxon>
        <taxon>Pezizomycotina</taxon>
        <taxon>Dothideomycetes</taxon>
        <taxon>Dothideomycetes incertae sedis</taxon>
        <taxon>Botryosphaeriales</taxon>
        <taxon>Saccharataceae</taxon>
        <taxon>Saccharata</taxon>
    </lineage>
</organism>
<name>A0A9P4LSM8_9PEZI</name>
<dbReference type="InterPro" id="IPR029063">
    <property type="entry name" value="SAM-dependent_MTases_sf"/>
</dbReference>
<dbReference type="SMART" id="SM00826">
    <property type="entry name" value="PKS_DH"/>
    <property type="match status" value="1"/>
</dbReference>
<dbReference type="SUPFAM" id="SSF56801">
    <property type="entry name" value="Acetyl-CoA synthetase-like"/>
    <property type="match status" value="1"/>
</dbReference>
<dbReference type="SMART" id="SM00825">
    <property type="entry name" value="PKS_KS"/>
    <property type="match status" value="1"/>
</dbReference>
<reference evidence="14" key="1">
    <citation type="journal article" date="2020" name="Stud. Mycol.">
        <title>101 Dothideomycetes genomes: a test case for predicting lifestyles and emergence of pathogens.</title>
        <authorList>
            <person name="Haridas S."/>
            <person name="Albert R."/>
            <person name="Binder M."/>
            <person name="Bloem J."/>
            <person name="Labutti K."/>
            <person name="Salamov A."/>
            <person name="Andreopoulos B."/>
            <person name="Baker S."/>
            <person name="Barry K."/>
            <person name="Bills G."/>
            <person name="Bluhm B."/>
            <person name="Cannon C."/>
            <person name="Castanera R."/>
            <person name="Culley D."/>
            <person name="Daum C."/>
            <person name="Ezra D."/>
            <person name="Gonzalez J."/>
            <person name="Henrissat B."/>
            <person name="Kuo A."/>
            <person name="Liang C."/>
            <person name="Lipzen A."/>
            <person name="Lutzoni F."/>
            <person name="Magnuson J."/>
            <person name="Mondo S."/>
            <person name="Nolan M."/>
            <person name="Ohm R."/>
            <person name="Pangilinan J."/>
            <person name="Park H.-J."/>
            <person name="Ramirez L."/>
            <person name="Alfaro M."/>
            <person name="Sun H."/>
            <person name="Tritt A."/>
            <person name="Yoshinaga Y."/>
            <person name="Zwiers L.-H."/>
            <person name="Turgeon B."/>
            <person name="Goodwin S."/>
            <person name="Spatafora J."/>
            <person name="Crous P."/>
            <person name="Grigoriev I."/>
        </authorList>
    </citation>
    <scope>NUCLEOTIDE SEQUENCE</scope>
    <source>
        <strain evidence="14">CBS 121410</strain>
    </source>
</reference>
<dbReference type="Gene3D" id="3.40.47.10">
    <property type="match status" value="1"/>
</dbReference>
<protein>
    <submittedName>
        <fullName evidence="14">Polyketide synthase</fullName>
    </submittedName>
</protein>
<dbReference type="InterPro" id="IPR016039">
    <property type="entry name" value="Thiolase-like"/>
</dbReference>
<dbReference type="PROSITE" id="PS52019">
    <property type="entry name" value="PKS_MFAS_DH"/>
    <property type="match status" value="1"/>
</dbReference>
<dbReference type="InterPro" id="IPR009081">
    <property type="entry name" value="PP-bd_ACP"/>
</dbReference>
<evidence type="ECO:0000256" key="10">
    <source>
        <dbReference type="SAM" id="MobiDB-lite"/>
    </source>
</evidence>
<evidence type="ECO:0000256" key="3">
    <source>
        <dbReference type="ARBA" id="ARBA00022598"/>
    </source>
</evidence>
<dbReference type="EMBL" id="ML978738">
    <property type="protein sequence ID" value="KAF2084690.1"/>
    <property type="molecule type" value="Genomic_DNA"/>
</dbReference>
<dbReference type="Pfam" id="PF07993">
    <property type="entry name" value="NAD_binding_4"/>
    <property type="match status" value="1"/>
</dbReference>
<evidence type="ECO:0000259" key="13">
    <source>
        <dbReference type="PROSITE" id="PS52019"/>
    </source>
</evidence>
<dbReference type="SUPFAM" id="SSF52151">
    <property type="entry name" value="FabD/lysophospholipase-like"/>
    <property type="match status" value="1"/>
</dbReference>
<dbReference type="NCBIfam" id="TIGR01733">
    <property type="entry name" value="AA-adenyl-dom"/>
    <property type="match status" value="1"/>
</dbReference>
<dbReference type="PROSITE" id="PS00012">
    <property type="entry name" value="PHOSPHOPANTETHEINE"/>
    <property type="match status" value="1"/>
</dbReference>
<dbReference type="SUPFAM" id="SSF52777">
    <property type="entry name" value="CoA-dependent acyltransferases"/>
    <property type="match status" value="2"/>
</dbReference>
<feature type="domain" description="Ketosynthase family 3 (KS3)" evidence="12">
    <location>
        <begin position="13"/>
        <end position="449"/>
    </location>
</feature>
<dbReference type="InterPro" id="IPR042104">
    <property type="entry name" value="PKS_dehydratase_sf"/>
</dbReference>
<keyword evidence="4" id="KW-0489">Methyltransferase</keyword>
<feature type="compositionally biased region" description="Polar residues" evidence="10">
    <location>
        <begin position="2519"/>
        <end position="2529"/>
    </location>
</feature>
<dbReference type="Gene3D" id="3.10.129.110">
    <property type="entry name" value="Polyketide synthase dehydratase"/>
    <property type="match status" value="1"/>
</dbReference>
<dbReference type="OrthoDB" id="329835at2759"/>
<dbReference type="Pfam" id="PF16197">
    <property type="entry name" value="KAsynt_C_assoc"/>
    <property type="match status" value="1"/>
</dbReference>
<feature type="domain" description="PKS/mFAS DH" evidence="13">
    <location>
        <begin position="948"/>
        <end position="1255"/>
    </location>
</feature>
<dbReference type="Pfam" id="PF21089">
    <property type="entry name" value="PKS_DH_N"/>
    <property type="match status" value="1"/>
</dbReference>
<dbReference type="PANTHER" id="PTHR43775">
    <property type="entry name" value="FATTY ACID SYNTHASE"/>
    <property type="match status" value="1"/>
</dbReference>
<feature type="domain" description="Carrier" evidence="11">
    <location>
        <begin position="3555"/>
        <end position="3632"/>
    </location>
</feature>
<dbReference type="Gene3D" id="1.10.1200.10">
    <property type="entry name" value="ACP-like"/>
    <property type="match status" value="2"/>
</dbReference>
<evidence type="ECO:0000256" key="2">
    <source>
        <dbReference type="ARBA" id="ARBA00022553"/>
    </source>
</evidence>
<dbReference type="Pfam" id="PF08242">
    <property type="entry name" value="Methyltransf_12"/>
    <property type="match status" value="1"/>
</dbReference>
<feature type="active site" description="Proton acceptor; for dehydratase activity" evidence="9">
    <location>
        <position position="980"/>
    </location>
</feature>
<dbReference type="Pfam" id="PF00501">
    <property type="entry name" value="AMP-binding"/>
    <property type="match status" value="1"/>
</dbReference>
<dbReference type="InterPro" id="IPR000873">
    <property type="entry name" value="AMP-dep_synth/lig_dom"/>
</dbReference>
<dbReference type="InterPro" id="IPR036291">
    <property type="entry name" value="NAD(P)-bd_dom_sf"/>
</dbReference>
<keyword evidence="15" id="KW-1185">Reference proteome</keyword>
<dbReference type="CDD" id="cd05930">
    <property type="entry name" value="A_NRPS"/>
    <property type="match status" value="1"/>
</dbReference>
<evidence type="ECO:0000256" key="1">
    <source>
        <dbReference type="ARBA" id="ARBA00022450"/>
    </source>
</evidence>
<feature type="region of interest" description="Disordered" evidence="10">
    <location>
        <begin position="2491"/>
        <end position="2537"/>
    </location>
</feature>
<keyword evidence="1" id="KW-0596">Phosphopantetheine</keyword>
<keyword evidence="2" id="KW-0597">Phosphoprotein</keyword>
<dbReference type="SUPFAM" id="SSF55048">
    <property type="entry name" value="Probable ACP-binding domain of malonyl-CoA ACP transacylase"/>
    <property type="match status" value="1"/>
</dbReference>
<evidence type="ECO:0000256" key="8">
    <source>
        <dbReference type="ARBA" id="ARBA00029443"/>
    </source>
</evidence>
<dbReference type="GO" id="GO:0006633">
    <property type="term" value="P:fatty acid biosynthetic process"/>
    <property type="evidence" value="ECO:0007669"/>
    <property type="project" value="InterPro"/>
</dbReference>
<dbReference type="Pfam" id="PF14765">
    <property type="entry name" value="PS-DH"/>
    <property type="match status" value="1"/>
</dbReference>
<dbReference type="SUPFAM" id="SSF53335">
    <property type="entry name" value="S-adenosyl-L-methionine-dependent methyltransferases"/>
    <property type="match status" value="1"/>
</dbReference>
<evidence type="ECO:0000259" key="11">
    <source>
        <dbReference type="PROSITE" id="PS50075"/>
    </source>
</evidence>
<evidence type="ECO:0000256" key="4">
    <source>
        <dbReference type="ARBA" id="ARBA00022603"/>
    </source>
</evidence>
<accession>A0A9P4LSM8</accession>
<dbReference type="InterPro" id="IPR020845">
    <property type="entry name" value="AMP-binding_CS"/>
</dbReference>
<evidence type="ECO:0000256" key="5">
    <source>
        <dbReference type="ARBA" id="ARBA00022679"/>
    </source>
</evidence>
<dbReference type="InterPro" id="IPR032821">
    <property type="entry name" value="PKS_assoc"/>
</dbReference>
<keyword evidence="5" id="KW-0808">Transferase</keyword>
<dbReference type="PROSITE" id="PS00606">
    <property type="entry name" value="KS3_1"/>
    <property type="match status" value="1"/>
</dbReference>
<dbReference type="InterPro" id="IPR045851">
    <property type="entry name" value="AMP-bd_C_sf"/>
</dbReference>
<dbReference type="InterPro" id="IPR049552">
    <property type="entry name" value="PKS_DH_N"/>
</dbReference>
<proteinExistence type="inferred from homology"/>
<dbReference type="Gene3D" id="3.30.70.3290">
    <property type="match status" value="1"/>
</dbReference>
<dbReference type="InterPro" id="IPR013968">
    <property type="entry name" value="PKS_KR"/>
</dbReference>
<dbReference type="InterPro" id="IPR049551">
    <property type="entry name" value="PKS_DH_C"/>
</dbReference>
<dbReference type="InterPro" id="IPR036736">
    <property type="entry name" value="ACP-like_sf"/>
</dbReference>
<dbReference type="Pfam" id="PF00109">
    <property type="entry name" value="ketoacyl-synt"/>
    <property type="match status" value="1"/>
</dbReference>
<dbReference type="GO" id="GO:0016874">
    <property type="term" value="F:ligase activity"/>
    <property type="evidence" value="ECO:0007669"/>
    <property type="project" value="UniProtKB-KW"/>
</dbReference>
<evidence type="ECO:0000256" key="7">
    <source>
        <dbReference type="ARBA" id="ARBA00023268"/>
    </source>
</evidence>
<dbReference type="InterPro" id="IPR016035">
    <property type="entry name" value="Acyl_Trfase/lysoPLipase"/>
</dbReference>
<dbReference type="InterPro" id="IPR010071">
    <property type="entry name" value="AA_adenyl_dom"/>
</dbReference>
<dbReference type="InterPro" id="IPR014043">
    <property type="entry name" value="Acyl_transferase_dom"/>
</dbReference>
<feature type="active site" description="Proton donor; for dehydratase activity" evidence="9">
    <location>
        <position position="1160"/>
    </location>
</feature>
<feature type="domain" description="Carrier" evidence="11">
    <location>
        <begin position="2411"/>
        <end position="2487"/>
    </location>
</feature>
<dbReference type="InterPro" id="IPR013120">
    <property type="entry name" value="FAR_NAD-bd"/>
</dbReference>
<dbReference type="SMART" id="SM00822">
    <property type="entry name" value="PKS_KR"/>
    <property type="match status" value="1"/>
</dbReference>
<dbReference type="SUPFAM" id="SSF53901">
    <property type="entry name" value="Thiolase-like"/>
    <property type="match status" value="1"/>
</dbReference>
<dbReference type="CDD" id="cd00833">
    <property type="entry name" value="PKS"/>
    <property type="match status" value="1"/>
</dbReference>
<dbReference type="GO" id="GO:0031177">
    <property type="term" value="F:phosphopantetheine binding"/>
    <property type="evidence" value="ECO:0007669"/>
    <property type="project" value="InterPro"/>
</dbReference>
<dbReference type="InterPro" id="IPR014031">
    <property type="entry name" value="Ketoacyl_synth_C"/>
</dbReference>
<dbReference type="Gene3D" id="3.30.559.10">
    <property type="entry name" value="Chloramphenicol acetyltransferase-like domain"/>
    <property type="match status" value="1"/>
</dbReference>